<gene>
    <name evidence="2" type="ORF">HRV97_06230</name>
</gene>
<dbReference type="EMBL" id="JABULH010000002">
    <property type="protein sequence ID" value="NTS64752.1"/>
    <property type="molecule type" value="Genomic_DNA"/>
</dbReference>
<reference evidence="2 3" key="1">
    <citation type="submission" date="2020-06" db="EMBL/GenBank/DDBJ databases">
        <title>Sphingomonas hominis sp. nov., a member of the Sphingomonas, isolated from the hair of a 22-year-old girl.</title>
        <authorList>
            <person name="Zhang D.-F."/>
            <person name="Cui X.-W."/>
        </authorList>
    </citation>
    <scope>NUCLEOTIDE SEQUENCE [LARGE SCALE GENOMIC DNA]</scope>
    <source>
        <strain evidence="2 3">HHU CXW</strain>
    </source>
</reference>
<evidence type="ECO:0000256" key="1">
    <source>
        <dbReference type="SAM" id="Phobius"/>
    </source>
</evidence>
<dbReference type="InterPro" id="IPR022134">
    <property type="entry name" value="DUF3667"/>
</dbReference>
<dbReference type="Proteomes" id="UP000621447">
    <property type="component" value="Unassembled WGS sequence"/>
</dbReference>
<keyword evidence="1" id="KW-0472">Membrane</keyword>
<dbReference type="Pfam" id="PF12412">
    <property type="entry name" value="DUF3667"/>
    <property type="match status" value="1"/>
</dbReference>
<name>A0ABX2JNS0_9SPHN</name>
<organism evidence="2 3">
    <name type="scientific">Sphingomonas hominis</name>
    <dbReference type="NCBI Taxonomy" id="2741495"/>
    <lineage>
        <taxon>Bacteria</taxon>
        <taxon>Pseudomonadati</taxon>
        <taxon>Pseudomonadota</taxon>
        <taxon>Alphaproteobacteria</taxon>
        <taxon>Sphingomonadales</taxon>
        <taxon>Sphingomonadaceae</taxon>
        <taxon>Sphingomonas</taxon>
    </lineage>
</organism>
<keyword evidence="1" id="KW-0812">Transmembrane</keyword>
<evidence type="ECO:0000313" key="2">
    <source>
        <dbReference type="EMBL" id="NTS64752.1"/>
    </source>
</evidence>
<feature type="transmembrane region" description="Helical" evidence="1">
    <location>
        <begin position="249"/>
        <end position="267"/>
    </location>
</feature>
<accession>A0ABX2JNS0</accession>
<feature type="transmembrane region" description="Helical" evidence="1">
    <location>
        <begin position="304"/>
        <end position="320"/>
    </location>
</feature>
<evidence type="ECO:0000313" key="3">
    <source>
        <dbReference type="Proteomes" id="UP000621447"/>
    </source>
</evidence>
<dbReference type="RefSeq" id="WP_174193087.1">
    <property type="nucleotide sequence ID" value="NZ_JABULH010000002.1"/>
</dbReference>
<keyword evidence="1" id="KW-1133">Transmembrane helix</keyword>
<comment type="caution">
    <text evidence="2">The sequence shown here is derived from an EMBL/GenBank/DDBJ whole genome shotgun (WGS) entry which is preliminary data.</text>
</comment>
<feature type="transmembrane region" description="Helical" evidence="1">
    <location>
        <begin position="106"/>
        <end position="127"/>
    </location>
</feature>
<feature type="transmembrane region" description="Helical" evidence="1">
    <location>
        <begin position="340"/>
        <end position="362"/>
    </location>
</feature>
<sequence>MAGELVAHVVTGGLIAHAVEPRSGAQAAAHHFEHGLCLNCGTALIDAHCHRCGQAGHVHRTAGAFFHDVLHGVFHFEGKAWRTLPMLVLHPGALTRRYVAGERARFVSPIALFLFSVFLMFAILAQLPMFHFGDSAFLKNGGGVAELQSRLGQERTKVITELTHLRGELVEERAASNPDASRIAKLERRIADAQSAVHDMGVAQRALPGVKLHSNLGSGFEGWMEQKWAHAKENPQLLLYKLKSSGYKYSWALIPLSLPFLWLLFPLSRRFGFYDHSVFATYSLTFMSLLTITAALLITLGAGSGWIIIATLIAAIVHIYKQLKGAYSLTRGGALVRTMLLTAFICWAIVPLFLTGLLYLGLAD</sequence>
<protein>
    <submittedName>
        <fullName evidence="2">DUF3667 domain-containing protein</fullName>
    </submittedName>
</protein>
<keyword evidence="3" id="KW-1185">Reference proteome</keyword>
<proteinExistence type="predicted"/>